<organism evidence="2 3">
    <name type="scientific">Phytoactinopolyspora mesophila</name>
    <dbReference type="NCBI Taxonomy" id="2650750"/>
    <lineage>
        <taxon>Bacteria</taxon>
        <taxon>Bacillati</taxon>
        <taxon>Actinomycetota</taxon>
        <taxon>Actinomycetes</taxon>
        <taxon>Jiangellales</taxon>
        <taxon>Jiangellaceae</taxon>
        <taxon>Phytoactinopolyspora</taxon>
    </lineage>
</organism>
<dbReference type="PANTHER" id="PTHR35333:SF3">
    <property type="entry name" value="BETA-LACTAMASE-TYPE TRANSPEPTIDASE FOLD CONTAINING PROTEIN"/>
    <property type="match status" value="1"/>
</dbReference>
<evidence type="ECO:0000313" key="2">
    <source>
        <dbReference type="EMBL" id="NDL57342.1"/>
    </source>
</evidence>
<dbReference type="PANTHER" id="PTHR35333">
    <property type="entry name" value="BETA-LACTAMASE"/>
    <property type="match status" value="1"/>
</dbReference>
<keyword evidence="2" id="KW-0378">Hydrolase</keyword>
<proteinExistence type="predicted"/>
<dbReference type="InterPro" id="IPR045155">
    <property type="entry name" value="Beta-lactam_cat"/>
</dbReference>
<reference evidence="2 3" key="1">
    <citation type="submission" date="2019-11" db="EMBL/GenBank/DDBJ databases">
        <authorList>
            <person name="Li X.-J."/>
            <person name="Feng X.-M."/>
        </authorList>
    </citation>
    <scope>NUCLEOTIDE SEQUENCE [LARGE SCALE GENOMIC DNA]</scope>
    <source>
        <strain evidence="2 3">XMNu-373</strain>
    </source>
</reference>
<comment type="caution">
    <text evidence="2">The sequence shown here is derived from an EMBL/GenBank/DDBJ whole genome shotgun (WGS) entry which is preliminary data.</text>
</comment>
<dbReference type="Proteomes" id="UP000460435">
    <property type="component" value="Unassembled WGS sequence"/>
</dbReference>
<dbReference type="GO" id="GO:0046677">
    <property type="term" value="P:response to antibiotic"/>
    <property type="evidence" value="ECO:0007669"/>
    <property type="project" value="InterPro"/>
</dbReference>
<dbReference type="Pfam" id="PF13354">
    <property type="entry name" value="Beta-lactamase2"/>
    <property type="match status" value="1"/>
</dbReference>
<dbReference type="GO" id="GO:0008800">
    <property type="term" value="F:beta-lactamase activity"/>
    <property type="evidence" value="ECO:0007669"/>
    <property type="project" value="InterPro"/>
</dbReference>
<gene>
    <name evidence="2" type="ORF">F7O44_09695</name>
</gene>
<dbReference type="InterPro" id="IPR012338">
    <property type="entry name" value="Beta-lactam/transpept-like"/>
</dbReference>
<name>A0A7K3M343_9ACTN</name>
<dbReference type="Gene3D" id="3.40.710.10">
    <property type="entry name" value="DD-peptidase/beta-lactamase superfamily"/>
    <property type="match status" value="1"/>
</dbReference>
<evidence type="ECO:0000259" key="1">
    <source>
        <dbReference type="Pfam" id="PF13354"/>
    </source>
</evidence>
<evidence type="ECO:0000313" key="3">
    <source>
        <dbReference type="Proteomes" id="UP000460435"/>
    </source>
</evidence>
<dbReference type="SUPFAM" id="SSF56601">
    <property type="entry name" value="beta-lactamase/transpeptidase-like"/>
    <property type="match status" value="1"/>
</dbReference>
<feature type="domain" description="Beta-lactamase class A catalytic" evidence="1">
    <location>
        <begin position="62"/>
        <end position="262"/>
    </location>
</feature>
<dbReference type="AlphaFoldDB" id="A0A7K3M343"/>
<dbReference type="GO" id="GO:0030655">
    <property type="term" value="P:beta-lactam antibiotic catabolic process"/>
    <property type="evidence" value="ECO:0007669"/>
    <property type="project" value="InterPro"/>
</dbReference>
<dbReference type="InterPro" id="IPR000871">
    <property type="entry name" value="Beta-lactam_class-A"/>
</dbReference>
<accession>A0A7K3M343</accession>
<dbReference type="EMBL" id="WLZY01000002">
    <property type="protein sequence ID" value="NDL57342.1"/>
    <property type="molecule type" value="Genomic_DNA"/>
</dbReference>
<keyword evidence="3" id="KW-1185">Reference proteome</keyword>
<sequence length="303" mass="32424">MGHHGREPRALRLLVRDSVREEPMTTTWPAEHATKLRSELNSIAAAQHGRWAFAVREGGGLVASVNGDEVMRAASTIKVALLILALQDVEAGQCRLDSELDVPEERAGGSGVLKLMRSVRTLPLREVLELMIGVSDNCATNIVVDLLGLDHISARINALGARSTRLERRLMDLEAARSGRDNVTTADDQALLLDLLTGTQLLSEDARRLALDILGRQQFNDRMPARLGPDIVCRHKTGELSGVRHDVGILEFDGRQVVLAALSSELADPATHSVGTGVAADVIGAAAQAVVENARTLPSGAGQ</sequence>
<protein>
    <submittedName>
        <fullName evidence="2">Serine hydrolase</fullName>
    </submittedName>
</protein>